<sequence>MTAAPLILEVRDLVKHVPVGGGGVLRRGAGRLRTVDGIDLELRRGETLGLVGESGCGKSSLARLLTAVDRPTSGEIRLFGERLDQLRGSRLRAARRHIKLVFQDPYASLDPRMTVEALVREPFLIHRDVAPRADHRRLVGELLELVGLNPDHARRYPHQFSGGQRQRIAIARALALRPEILVCDEPVSALDVSVQAQIVNLFTSLQRELGIAYVFIAHDLSVVEHIADRVAVMYLGRIVEQGTVEEVYDGPRHPYTDALLSAVPVPLPDPDRRSARVRLQGDVPSPLDPPSGCRFRTRCPQAVARCATDEPPLRSPATAGAHAAACHFPLGPASGVGGGPVDSGGASGRQRE</sequence>
<dbReference type="InterPro" id="IPR017871">
    <property type="entry name" value="ABC_transporter-like_CS"/>
</dbReference>
<dbReference type="PANTHER" id="PTHR43776">
    <property type="entry name" value="TRANSPORT ATP-BINDING PROTEIN"/>
    <property type="match status" value="1"/>
</dbReference>
<dbReference type="STRING" id="310780.SAMN05216267_10415"/>
<evidence type="ECO:0000256" key="3">
    <source>
        <dbReference type="ARBA" id="ARBA00022741"/>
    </source>
</evidence>
<dbReference type="PROSITE" id="PS00211">
    <property type="entry name" value="ABC_TRANSPORTER_1"/>
    <property type="match status" value="1"/>
</dbReference>
<dbReference type="Gene3D" id="3.40.50.300">
    <property type="entry name" value="P-loop containing nucleotide triphosphate hydrolases"/>
    <property type="match status" value="1"/>
</dbReference>
<reference evidence="7 8" key="1">
    <citation type="submission" date="2016-10" db="EMBL/GenBank/DDBJ databases">
        <authorList>
            <person name="de Groot N.N."/>
        </authorList>
    </citation>
    <scope>NUCLEOTIDE SEQUENCE [LARGE SCALE GENOMIC DNA]</scope>
    <source>
        <strain evidence="7 8">CGMCC 4.2026</strain>
    </source>
</reference>
<keyword evidence="3" id="KW-0547">Nucleotide-binding</keyword>
<dbReference type="AlphaFoldDB" id="A0A1H8SDY6"/>
<dbReference type="InterPro" id="IPR050319">
    <property type="entry name" value="ABC_transp_ATP-bind"/>
</dbReference>
<dbReference type="PANTHER" id="PTHR43776:SF7">
    <property type="entry name" value="D,D-DIPEPTIDE TRANSPORT ATP-BINDING PROTEIN DDPF-RELATED"/>
    <property type="match status" value="1"/>
</dbReference>
<evidence type="ECO:0000313" key="7">
    <source>
        <dbReference type="EMBL" id="SEO76403.1"/>
    </source>
</evidence>
<dbReference type="FunFam" id="3.40.50.300:FF:000016">
    <property type="entry name" value="Oligopeptide ABC transporter ATP-binding component"/>
    <property type="match status" value="1"/>
</dbReference>
<dbReference type="InterPro" id="IPR003439">
    <property type="entry name" value="ABC_transporter-like_ATP-bd"/>
</dbReference>
<dbReference type="OrthoDB" id="8481147at2"/>
<feature type="compositionally biased region" description="Gly residues" evidence="5">
    <location>
        <begin position="334"/>
        <end position="352"/>
    </location>
</feature>
<dbReference type="InterPro" id="IPR003593">
    <property type="entry name" value="AAA+_ATPase"/>
</dbReference>
<evidence type="ECO:0000313" key="8">
    <source>
        <dbReference type="Proteomes" id="UP000181951"/>
    </source>
</evidence>
<dbReference type="GO" id="GO:0015833">
    <property type="term" value="P:peptide transport"/>
    <property type="evidence" value="ECO:0007669"/>
    <property type="project" value="InterPro"/>
</dbReference>
<evidence type="ECO:0000256" key="4">
    <source>
        <dbReference type="ARBA" id="ARBA00022840"/>
    </source>
</evidence>
<evidence type="ECO:0000256" key="2">
    <source>
        <dbReference type="ARBA" id="ARBA00022448"/>
    </source>
</evidence>
<evidence type="ECO:0000256" key="1">
    <source>
        <dbReference type="ARBA" id="ARBA00005417"/>
    </source>
</evidence>
<name>A0A1H8SDY6_9ACTN</name>
<keyword evidence="4 7" id="KW-0067">ATP-binding</keyword>
<keyword evidence="2" id="KW-0813">Transport</keyword>
<dbReference type="Pfam" id="PF08352">
    <property type="entry name" value="oligo_HPY"/>
    <property type="match status" value="1"/>
</dbReference>
<dbReference type="InterPro" id="IPR027417">
    <property type="entry name" value="P-loop_NTPase"/>
</dbReference>
<dbReference type="SUPFAM" id="SSF52540">
    <property type="entry name" value="P-loop containing nucleoside triphosphate hydrolases"/>
    <property type="match status" value="1"/>
</dbReference>
<dbReference type="InterPro" id="IPR013563">
    <property type="entry name" value="Oligopep_ABC_C"/>
</dbReference>
<dbReference type="CDD" id="cd03257">
    <property type="entry name" value="ABC_NikE_OppD_transporters"/>
    <property type="match status" value="1"/>
</dbReference>
<accession>A0A1H8SDY6</accession>
<dbReference type="RefSeq" id="WP_069463874.1">
    <property type="nucleotide sequence ID" value="NZ_FODD01000041.1"/>
</dbReference>
<evidence type="ECO:0000259" key="6">
    <source>
        <dbReference type="PROSITE" id="PS50893"/>
    </source>
</evidence>
<dbReference type="PROSITE" id="PS50893">
    <property type="entry name" value="ABC_TRANSPORTER_2"/>
    <property type="match status" value="1"/>
</dbReference>
<dbReference type="GO" id="GO:0016887">
    <property type="term" value="F:ATP hydrolysis activity"/>
    <property type="evidence" value="ECO:0007669"/>
    <property type="project" value="InterPro"/>
</dbReference>
<protein>
    <submittedName>
        <fullName evidence="7">Oligopeptide transport system ATP-binding protein</fullName>
    </submittedName>
</protein>
<dbReference type="SMART" id="SM00382">
    <property type="entry name" value="AAA"/>
    <property type="match status" value="1"/>
</dbReference>
<dbReference type="NCBIfam" id="TIGR01727">
    <property type="entry name" value="oligo_HPY"/>
    <property type="match status" value="1"/>
</dbReference>
<evidence type="ECO:0000256" key="5">
    <source>
        <dbReference type="SAM" id="MobiDB-lite"/>
    </source>
</evidence>
<dbReference type="GO" id="GO:0055085">
    <property type="term" value="P:transmembrane transport"/>
    <property type="evidence" value="ECO:0007669"/>
    <property type="project" value="UniProtKB-ARBA"/>
</dbReference>
<gene>
    <name evidence="7" type="ORF">SAMN05216267_10415</name>
</gene>
<comment type="similarity">
    <text evidence="1">Belongs to the ABC transporter superfamily.</text>
</comment>
<feature type="region of interest" description="Disordered" evidence="5">
    <location>
        <begin position="329"/>
        <end position="352"/>
    </location>
</feature>
<feature type="domain" description="ABC transporter" evidence="6">
    <location>
        <begin position="8"/>
        <end position="260"/>
    </location>
</feature>
<dbReference type="EMBL" id="FODD01000041">
    <property type="protein sequence ID" value="SEO76403.1"/>
    <property type="molecule type" value="Genomic_DNA"/>
</dbReference>
<proteinExistence type="inferred from homology"/>
<dbReference type="Pfam" id="PF00005">
    <property type="entry name" value="ABC_tran"/>
    <property type="match status" value="1"/>
</dbReference>
<keyword evidence="8" id="KW-1185">Reference proteome</keyword>
<organism evidence="7 8">
    <name type="scientific">Actinacidiphila rubida</name>
    <dbReference type="NCBI Taxonomy" id="310780"/>
    <lineage>
        <taxon>Bacteria</taxon>
        <taxon>Bacillati</taxon>
        <taxon>Actinomycetota</taxon>
        <taxon>Actinomycetes</taxon>
        <taxon>Kitasatosporales</taxon>
        <taxon>Streptomycetaceae</taxon>
        <taxon>Actinacidiphila</taxon>
    </lineage>
</organism>
<dbReference type="Proteomes" id="UP000181951">
    <property type="component" value="Unassembled WGS sequence"/>
</dbReference>
<dbReference type="GO" id="GO:0005524">
    <property type="term" value="F:ATP binding"/>
    <property type="evidence" value="ECO:0007669"/>
    <property type="project" value="UniProtKB-KW"/>
</dbReference>